<keyword evidence="5 12" id="KW-0732">Signal</keyword>
<evidence type="ECO:0000256" key="11">
    <source>
        <dbReference type="SAM" id="MobiDB-lite"/>
    </source>
</evidence>
<dbReference type="SUPFAM" id="SSF82153">
    <property type="entry name" value="FAS1 domain"/>
    <property type="match status" value="1"/>
</dbReference>
<keyword evidence="9" id="KW-0449">Lipoprotein</keyword>
<dbReference type="PANTHER" id="PTHR32382">
    <property type="entry name" value="FASCICLIN-LIKE ARABINOGALACTAN PROTEIN"/>
    <property type="match status" value="1"/>
</dbReference>
<comment type="subcellular location">
    <subcellularLocation>
        <location evidence="1">Cell membrane</location>
        <topology evidence="1">Lipid-anchor</topology>
        <topology evidence="1">GPI-anchor</topology>
    </subcellularLocation>
</comment>
<dbReference type="PROSITE" id="PS50213">
    <property type="entry name" value="FAS1"/>
    <property type="match status" value="1"/>
</dbReference>
<feature type="compositionally biased region" description="Low complexity" evidence="11">
    <location>
        <begin position="234"/>
        <end position="247"/>
    </location>
</feature>
<accession>A0A8B8JQK0</accession>
<dbReference type="GeneID" id="113848472"/>
<dbReference type="RefSeq" id="XP_027333801.1">
    <property type="nucleotide sequence ID" value="XM_027478000.1"/>
</dbReference>
<dbReference type="GO" id="GO:0098552">
    <property type="term" value="C:side of membrane"/>
    <property type="evidence" value="ECO:0007669"/>
    <property type="project" value="UniProtKB-KW"/>
</dbReference>
<feature type="compositionally biased region" description="Low complexity" evidence="11">
    <location>
        <begin position="283"/>
        <end position="294"/>
    </location>
</feature>
<feature type="signal peptide" evidence="12">
    <location>
        <begin position="1"/>
        <end position="23"/>
    </location>
</feature>
<feature type="compositionally biased region" description="Low complexity" evidence="11">
    <location>
        <begin position="186"/>
        <end position="198"/>
    </location>
</feature>
<dbReference type="KEGG" id="aprc:113848472"/>
<keyword evidence="7" id="KW-0472">Membrane</keyword>
<evidence type="ECO:0000256" key="9">
    <source>
        <dbReference type="ARBA" id="ARBA00023288"/>
    </source>
</evidence>
<feature type="domain" description="FAS1" evidence="13">
    <location>
        <begin position="23"/>
        <end position="169"/>
    </location>
</feature>
<keyword evidence="6" id="KW-0654">Proteoglycan</keyword>
<evidence type="ECO:0000313" key="14">
    <source>
        <dbReference type="Proteomes" id="UP000694853"/>
    </source>
</evidence>
<comment type="similarity">
    <text evidence="2">Belongs to the fasciclin-like AGP family.</text>
</comment>
<evidence type="ECO:0000256" key="5">
    <source>
        <dbReference type="ARBA" id="ARBA00022729"/>
    </source>
</evidence>
<comment type="function">
    <text evidence="10">May be a cell surface adhesion protein.</text>
</comment>
<organism evidence="14 15">
    <name type="scientific">Abrus precatorius</name>
    <name type="common">Indian licorice</name>
    <name type="synonym">Glycine abrus</name>
    <dbReference type="NCBI Taxonomy" id="3816"/>
    <lineage>
        <taxon>Eukaryota</taxon>
        <taxon>Viridiplantae</taxon>
        <taxon>Streptophyta</taxon>
        <taxon>Embryophyta</taxon>
        <taxon>Tracheophyta</taxon>
        <taxon>Spermatophyta</taxon>
        <taxon>Magnoliopsida</taxon>
        <taxon>eudicotyledons</taxon>
        <taxon>Gunneridae</taxon>
        <taxon>Pentapetalae</taxon>
        <taxon>rosids</taxon>
        <taxon>fabids</taxon>
        <taxon>Fabales</taxon>
        <taxon>Fabaceae</taxon>
        <taxon>Papilionoideae</taxon>
        <taxon>50 kb inversion clade</taxon>
        <taxon>NPAAA clade</taxon>
        <taxon>indigoferoid/millettioid clade</taxon>
        <taxon>Abreae</taxon>
        <taxon>Abrus</taxon>
    </lineage>
</organism>
<evidence type="ECO:0000256" key="4">
    <source>
        <dbReference type="ARBA" id="ARBA00022622"/>
    </source>
</evidence>
<dbReference type="AlphaFoldDB" id="A0A8B8JQK0"/>
<dbReference type="InterPro" id="IPR000782">
    <property type="entry name" value="FAS1_domain"/>
</dbReference>
<sequence>MSSKSSSFLCLALLLVFSSGIHAFDITNLLSKYPEFSTLNKYITETKLADQINSRNTITLLAVDNGAISSISSKSPEVIKAIISTNVILDYFDEKKLMEAQGAGQPLTTLFQASGLAVNQQGFIKVALIGEGEIAFGSAVSGAPIDAELVHTVTTEPYNISILKVTKLVIAPGVDSVAAQAPQGTSAPAKSAKAPVSSTQDTKAPSPVASTQDAKAPVASTKDAKAPVASTQDAKAPSKTATSPSPSGESDAESPVAAEAPDSTATSPTVSEAPAPGPIGDEAPAADSSPSASSTIKMGLGGTVMAFASLMIVL</sequence>
<gene>
    <name evidence="15" type="primary">LOC113848472</name>
</gene>
<keyword evidence="8" id="KW-0325">Glycoprotein</keyword>
<name>A0A8B8JQK0_ABRPR</name>
<evidence type="ECO:0000256" key="12">
    <source>
        <dbReference type="SAM" id="SignalP"/>
    </source>
</evidence>
<feature type="compositionally biased region" description="Polar residues" evidence="11">
    <location>
        <begin position="199"/>
        <end position="213"/>
    </location>
</feature>
<evidence type="ECO:0000256" key="6">
    <source>
        <dbReference type="ARBA" id="ARBA00022974"/>
    </source>
</evidence>
<dbReference type="GO" id="GO:0005886">
    <property type="term" value="C:plasma membrane"/>
    <property type="evidence" value="ECO:0007669"/>
    <property type="project" value="UniProtKB-SubCell"/>
</dbReference>
<dbReference type="OrthoDB" id="694090at2759"/>
<evidence type="ECO:0000313" key="15">
    <source>
        <dbReference type="RefSeq" id="XP_027333801.1"/>
    </source>
</evidence>
<reference evidence="14" key="1">
    <citation type="journal article" date="2019" name="Toxins">
        <title>Detection of Abrin-Like and Prepropulchellin-Like Toxin Genes and Transcripts Using Whole Genome Sequencing and Full-Length Transcript Sequencing of Abrus precatorius.</title>
        <authorList>
            <person name="Hovde B.T."/>
            <person name="Daligault H.E."/>
            <person name="Hanschen E.R."/>
            <person name="Kunde Y.A."/>
            <person name="Johnson M.B."/>
            <person name="Starkenburg S.R."/>
            <person name="Johnson S.L."/>
        </authorList>
    </citation>
    <scope>NUCLEOTIDE SEQUENCE [LARGE SCALE GENOMIC DNA]</scope>
</reference>
<evidence type="ECO:0000259" key="13">
    <source>
        <dbReference type="PROSITE" id="PS50213"/>
    </source>
</evidence>
<dbReference type="InterPro" id="IPR033254">
    <property type="entry name" value="Plant_FLA"/>
</dbReference>
<evidence type="ECO:0000256" key="3">
    <source>
        <dbReference type="ARBA" id="ARBA00022475"/>
    </source>
</evidence>
<dbReference type="Gene3D" id="2.30.180.10">
    <property type="entry name" value="FAS1 domain"/>
    <property type="match status" value="1"/>
</dbReference>
<evidence type="ECO:0000256" key="8">
    <source>
        <dbReference type="ARBA" id="ARBA00023180"/>
    </source>
</evidence>
<protein>
    <submittedName>
        <fullName evidence="15">Fasciclin-like arabinogalactan protein 14</fullName>
    </submittedName>
</protein>
<keyword evidence="3" id="KW-1003">Cell membrane</keyword>
<feature type="region of interest" description="Disordered" evidence="11">
    <location>
        <begin position="181"/>
        <end position="297"/>
    </location>
</feature>
<dbReference type="InterPro" id="IPR036378">
    <property type="entry name" value="FAS1_dom_sf"/>
</dbReference>
<evidence type="ECO:0000256" key="1">
    <source>
        <dbReference type="ARBA" id="ARBA00004609"/>
    </source>
</evidence>
<dbReference type="Proteomes" id="UP000694853">
    <property type="component" value="Unplaced"/>
</dbReference>
<evidence type="ECO:0000256" key="7">
    <source>
        <dbReference type="ARBA" id="ARBA00023136"/>
    </source>
</evidence>
<dbReference type="FunFam" id="2.30.180.10:FF:000015">
    <property type="entry name" value="Fasciclin-like arabinogalactan protein 3"/>
    <property type="match status" value="1"/>
</dbReference>
<proteinExistence type="inferred from homology"/>
<keyword evidence="4" id="KW-0336">GPI-anchor</keyword>
<feature type="chain" id="PRO_5034917057" evidence="12">
    <location>
        <begin position="24"/>
        <end position="314"/>
    </location>
</feature>
<reference evidence="15" key="2">
    <citation type="submission" date="2025-08" db="UniProtKB">
        <authorList>
            <consortium name="RefSeq"/>
        </authorList>
    </citation>
    <scope>IDENTIFICATION</scope>
    <source>
        <tissue evidence="15">Young leaves</tissue>
    </source>
</reference>
<keyword evidence="14" id="KW-1185">Reference proteome</keyword>
<dbReference type="PANTHER" id="PTHR32382:SF6">
    <property type="entry name" value="FASCICLIN-LIKE ARABINOGALACTAN PROTEIN 14"/>
    <property type="match status" value="1"/>
</dbReference>
<evidence type="ECO:0000256" key="2">
    <source>
        <dbReference type="ARBA" id="ARBA00007843"/>
    </source>
</evidence>
<evidence type="ECO:0000256" key="10">
    <source>
        <dbReference type="ARBA" id="ARBA00024686"/>
    </source>
</evidence>